<gene>
    <name evidence="11" type="ORF">PENTCL1PPCAC_7419</name>
</gene>
<dbReference type="Gene3D" id="1.10.287.70">
    <property type="match status" value="1"/>
</dbReference>
<dbReference type="GO" id="GO:0005886">
    <property type="term" value="C:plasma membrane"/>
    <property type="evidence" value="ECO:0007669"/>
    <property type="project" value="TreeGrafter"/>
</dbReference>
<feature type="region of interest" description="Disordered" evidence="8">
    <location>
        <begin position="36"/>
        <end position="63"/>
    </location>
</feature>
<protein>
    <recommendedName>
        <fullName evidence="10">Potassium channel domain-containing protein</fullName>
    </recommendedName>
</protein>
<dbReference type="EMBL" id="BTSX01000002">
    <property type="protein sequence ID" value="GMS85244.1"/>
    <property type="molecule type" value="Genomic_DNA"/>
</dbReference>
<dbReference type="GO" id="GO:0015271">
    <property type="term" value="F:outward rectifier potassium channel activity"/>
    <property type="evidence" value="ECO:0007669"/>
    <property type="project" value="TreeGrafter"/>
</dbReference>
<dbReference type="InterPro" id="IPR013099">
    <property type="entry name" value="K_chnl_dom"/>
</dbReference>
<dbReference type="AlphaFoldDB" id="A0AAV5SV50"/>
<evidence type="ECO:0000256" key="4">
    <source>
        <dbReference type="ARBA" id="ARBA00022989"/>
    </source>
</evidence>
<sequence length="399" mass="44782">SPFPQSKDNLLPSIRIPPNVSSPPIMVTYLIEKMPSEEVAPEPTETDALRSEDMDRTREPGGRTRPLRALAAHLERANKMLLERLRRSTATVFSSRLVRRLAPALFVIALIVYLFLGAAAFFFFENYHHEAVVRRHQINQGVGRRHYARAISSRIFNDTRNLLIIIDREQTDRVHSILVDSLKRYEDRLELKQHVVGRWNLLNSFNYAYGLLLTIGHDSRIPETTGGQVFSLIYTLLGVPLLFGTVFVVVRYLLFPLFTPLLSTSRRRSLAFFLVASFLLLWTVLLSLFLYSVTGRDYWTALYVAVFASMTIQINRGASSIPLPPLCLLTVLLMVTVSLGLLILLALILCDAYAKCCTRHGGSAARHADDAVAAVDAPYKPPPKVTVIVDEAGESHIAK</sequence>
<evidence type="ECO:0000313" key="12">
    <source>
        <dbReference type="Proteomes" id="UP001432027"/>
    </source>
</evidence>
<keyword evidence="3 9" id="KW-0812">Transmembrane</keyword>
<keyword evidence="12" id="KW-1185">Reference proteome</keyword>
<reference evidence="11" key="1">
    <citation type="submission" date="2023-10" db="EMBL/GenBank/DDBJ databases">
        <title>Genome assembly of Pristionchus species.</title>
        <authorList>
            <person name="Yoshida K."/>
            <person name="Sommer R.J."/>
        </authorList>
    </citation>
    <scope>NUCLEOTIDE SEQUENCE</scope>
    <source>
        <strain evidence="11">RS0144</strain>
    </source>
</reference>
<feature type="compositionally biased region" description="Basic and acidic residues" evidence="8">
    <location>
        <begin position="47"/>
        <end position="62"/>
    </location>
</feature>
<keyword evidence="7" id="KW-0407">Ion channel</keyword>
<evidence type="ECO:0000256" key="5">
    <source>
        <dbReference type="ARBA" id="ARBA00023065"/>
    </source>
</evidence>
<evidence type="ECO:0000256" key="1">
    <source>
        <dbReference type="ARBA" id="ARBA00004141"/>
    </source>
</evidence>
<accession>A0AAV5SV50</accession>
<keyword evidence="2" id="KW-0813">Transport</keyword>
<dbReference type="Proteomes" id="UP001432027">
    <property type="component" value="Unassembled WGS sequence"/>
</dbReference>
<name>A0AAV5SV50_9BILA</name>
<dbReference type="GO" id="GO:0022841">
    <property type="term" value="F:potassium ion leak channel activity"/>
    <property type="evidence" value="ECO:0007669"/>
    <property type="project" value="TreeGrafter"/>
</dbReference>
<feature type="transmembrane region" description="Helical" evidence="9">
    <location>
        <begin position="326"/>
        <end position="349"/>
    </location>
</feature>
<feature type="transmembrane region" description="Helical" evidence="9">
    <location>
        <begin position="232"/>
        <end position="258"/>
    </location>
</feature>
<evidence type="ECO:0000256" key="6">
    <source>
        <dbReference type="ARBA" id="ARBA00023136"/>
    </source>
</evidence>
<evidence type="ECO:0000256" key="7">
    <source>
        <dbReference type="ARBA" id="ARBA00023303"/>
    </source>
</evidence>
<feature type="transmembrane region" description="Helical" evidence="9">
    <location>
        <begin position="104"/>
        <end position="124"/>
    </location>
</feature>
<dbReference type="PANTHER" id="PTHR11003:SF147">
    <property type="entry name" value="POTASSIUM CHANNEL DOMAIN-CONTAINING PROTEIN"/>
    <property type="match status" value="1"/>
</dbReference>
<evidence type="ECO:0000259" key="10">
    <source>
        <dbReference type="Pfam" id="PF07885"/>
    </source>
</evidence>
<evidence type="ECO:0000256" key="9">
    <source>
        <dbReference type="SAM" id="Phobius"/>
    </source>
</evidence>
<keyword evidence="6 9" id="KW-0472">Membrane</keyword>
<keyword evidence="5" id="KW-0406">Ion transport</keyword>
<dbReference type="Pfam" id="PF07885">
    <property type="entry name" value="Ion_trans_2"/>
    <property type="match status" value="1"/>
</dbReference>
<keyword evidence="4 9" id="KW-1133">Transmembrane helix</keyword>
<dbReference type="InterPro" id="IPR003280">
    <property type="entry name" value="2pore_dom_K_chnl"/>
</dbReference>
<evidence type="ECO:0000256" key="2">
    <source>
        <dbReference type="ARBA" id="ARBA00022448"/>
    </source>
</evidence>
<feature type="non-terminal residue" evidence="11">
    <location>
        <position position="1"/>
    </location>
</feature>
<feature type="transmembrane region" description="Helical" evidence="9">
    <location>
        <begin position="298"/>
        <end position="314"/>
    </location>
</feature>
<proteinExistence type="predicted"/>
<evidence type="ECO:0000256" key="8">
    <source>
        <dbReference type="SAM" id="MobiDB-lite"/>
    </source>
</evidence>
<evidence type="ECO:0000256" key="3">
    <source>
        <dbReference type="ARBA" id="ARBA00022692"/>
    </source>
</evidence>
<evidence type="ECO:0000313" key="11">
    <source>
        <dbReference type="EMBL" id="GMS85244.1"/>
    </source>
</evidence>
<organism evidence="11 12">
    <name type="scientific">Pristionchus entomophagus</name>
    <dbReference type="NCBI Taxonomy" id="358040"/>
    <lineage>
        <taxon>Eukaryota</taxon>
        <taxon>Metazoa</taxon>
        <taxon>Ecdysozoa</taxon>
        <taxon>Nematoda</taxon>
        <taxon>Chromadorea</taxon>
        <taxon>Rhabditida</taxon>
        <taxon>Rhabditina</taxon>
        <taxon>Diplogasteromorpha</taxon>
        <taxon>Diplogasteroidea</taxon>
        <taxon>Neodiplogasteridae</taxon>
        <taxon>Pristionchus</taxon>
    </lineage>
</organism>
<dbReference type="PANTHER" id="PTHR11003">
    <property type="entry name" value="POTASSIUM CHANNEL, SUBFAMILY K"/>
    <property type="match status" value="1"/>
</dbReference>
<comment type="caution">
    <text evidence="11">The sequence shown here is derived from an EMBL/GenBank/DDBJ whole genome shotgun (WGS) entry which is preliminary data.</text>
</comment>
<dbReference type="SUPFAM" id="SSF81324">
    <property type="entry name" value="Voltage-gated potassium channels"/>
    <property type="match status" value="1"/>
</dbReference>
<dbReference type="GO" id="GO:0030322">
    <property type="term" value="P:stabilization of membrane potential"/>
    <property type="evidence" value="ECO:0007669"/>
    <property type="project" value="TreeGrafter"/>
</dbReference>
<feature type="transmembrane region" description="Helical" evidence="9">
    <location>
        <begin position="270"/>
        <end position="292"/>
    </location>
</feature>
<comment type="subcellular location">
    <subcellularLocation>
        <location evidence="1">Membrane</location>
        <topology evidence="1">Multi-pass membrane protein</topology>
    </subcellularLocation>
</comment>
<feature type="domain" description="Potassium channel" evidence="10">
    <location>
        <begin position="196"/>
        <end position="253"/>
    </location>
</feature>